<dbReference type="InterPro" id="IPR018289">
    <property type="entry name" value="MULE_transposase_dom"/>
</dbReference>
<feature type="non-terminal residue" evidence="2">
    <location>
        <position position="218"/>
    </location>
</feature>
<comment type="caution">
    <text evidence="2">The sequence shown here is derived from an EMBL/GenBank/DDBJ whole genome shotgun (WGS) entry which is preliminary data.</text>
</comment>
<sequence length="218" mass="25738">MLQFFSSSLKIFVASSDHDTNKYIVRAFEENHCHKLATFCEVHRNNDAKDLSQIDAMGNYGIRPCLTYEYMVNQKRGYSKIGFTQKDMYNWIDAKRHDEAFENDSHAALIDVLVFDNTYKENDYAKPLVLLVVVNNHHTTCVFRVALLSDETVQSICGWHVSKNASTHLHKEDKKSPFRYILYKQISEDEFEELWKEMLEQHGLEENDWISRMYEKKH</sequence>
<proteinExistence type="predicted"/>
<dbReference type="Pfam" id="PF10551">
    <property type="entry name" value="MULE"/>
    <property type="match status" value="1"/>
</dbReference>
<reference evidence="2" key="1">
    <citation type="journal article" date="2023" name="Plant J.">
        <title>Genome sequences and population genomics provide insights into the demographic history, inbreeding, and mutation load of two 'living fossil' tree species of Dipteronia.</title>
        <authorList>
            <person name="Feng Y."/>
            <person name="Comes H.P."/>
            <person name="Chen J."/>
            <person name="Zhu S."/>
            <person name="Lu R."/>
            <person name="Zhang X."/>
            <person name="Li P."/>
            <person name="Qiu J."/>
            <person name="Olsen K.M."/>
            <person name="Qiu Y."/>
        </authorList>
    </citation>
    <scope>NUCLEOTIDE SEQUENCE</scope>
    <source>
        <strain evidence="2">KIB01</strain>
    </source>
</reference>
<accession>A0AAE0CMA6</accession>
<dbReference type="PANTHER" id="PTHR47718:SF15">
    <property type="entry name" value="PROTEIN FAR1-RELATED SEQUENCE 5-LIKE"/>
    <property type="match status" value="1"/>
</dbReference>
<protein>
    <recommendedName>
        <fullName evidence="1">MULE transposase domain-containing protein</fullName>
    </recommendedName>
</protein>
<name>A0AAE0CMA6_9ROSI</name>
<dbReference type="AlphaFoldDB" id="A0AAE0CMA6"/>
<keyword evidence="3" id="KW-1185">Reference proteome</keyword>
<dbReference type="EMBL" id="JANJYI010000003">
    <property type="protein sequence ID" value="KAK2655783.1"/>
    <property type="molecule type" value="Genomic_DNA"/>
</dbReference>
<organism evidence="2 3">
    <name type="scientific">Dipteronia dyeriana</name>
    <dbReference type="NCBI Taxonomy" id="168575"/>
    <lineage>
        <taxon>Eukaryota</taxon>
        <taxon>Viridiplantae</taxon>
        <taxon>Streptophyta</taxon>
        <taxon>Embryophyta</taxon>
        <taxon>Tracheophyta</taxon>
        <taxon>Spermatophyta</taxon>
        <taxon>Magnoliopsida</taxon>
        <taxon>eudicotyledons</taxon>
        <taxon>Gunneridae</taxon>
        <taxon>Pentapetalae</taxon>
        <taxon>rosids</taxon>
        <taxon>malvids</taxon>
        <taxon>Sapindales</taxon>
        <taxon>Sapindaceae</taxon>
        <taxon>Hippocastanoideae</taxon>
        <taxon>Acereae</taxon>
        <taxon>Dipteronia</taxon>
    </lineage>
</organism>
<evidence type="ECO:0000313" key="2">
    <source>
        <dbReference type="EMBL" id="KAK2655783.1"/>
    </source>
</evidence>
<gene>
    <name evidence="2" type="ORF">Ddye_008835</name>
</gene>
<feature type="domain" description="MULE transposase" evidence="1">
    <location>
        <begin position="112"/>
        <end position="155"/>
    </location>
</feature>
<evidence type="ECO:0000313" key="3">
    <source>
        <dbReference type="Proteomes" id="UP001280121"/>
    </source>
</evidence>
<evidence type="ECO:0000259" key="1">
    <source>
        <dbReference type="Pfam" id="PF10551"/>
    </source>
</evidence>
<dbReference type="Proteomes" id="UP001280121">
    <property type="component" value="Unassembled WGS sequence"/>
</dbReference>
<dbReference type="PANTHER" id="PTHR47718">
    <property type="entry name" value="OS01G0519700 PROTEIN"/>
    <property type="match status" value="1"/>
</dbReference>